<reference evidence="2 3" key="1">
    <citation type="submission" date="2017-06" db="EMBL/GenBank/DDBJ databases">
        <title>Description of Rhodopirellula bahusiensis sp. nov.</title>
        <authorList>
            <person name="Kizina J."/>
            <person name="Harder J."/>
        </authorList>
    </citation>
    <scope>NUCLEOTIDE SEQUENCE [LARGE SCALE GENOMIC DNA]</scope>
    <source>
        <strain evidence="2 3">SWK21</strain>
    </source>
</reference>
<organism evidence="2 3">
    <name type="scientific">Rhodopirellula bahusiensis</name>
    <dbReference type="NCBI Taxonomy" id="2014065"/>
    <lineage>
        <taxon>Bacteria</taxon>
        <taxon>Pseudomonadati</taxon>
        <taxon>Planctomycetota</taxon>
        <taxon>Planctomycetia</taxon>
        <taxon>Pirellulales</taxon>
        <taxon>Pirellulaceae</taxon>
        <taxon>Rhodopirellula</taxon>
    </lineage>
</organism>
<name>A0A2G1W4G3_9BACT</name>
<sequence length="388" mass="43215">MSEYQYVAFRAVDRALDDKQLEFAAQQSSRSELSRWEMSVEYHYSSFGGDVDGLLRCGFDVHLAYANYGCREIKLRLPSGLPFSKSTLKPFLNCDGIAWKKDPKGKAGILKVCPFLEPGEIEDVWDFDDYLDSLAKVREQLIGGDLRALYLLWLCAAYDDNEDPEQTIEPPVPHGLDTMPSGSSDLLPLFGLDPLTLKAAADGVPKLVPQTDEEDPIQEWSRSISEARSRALLRRLLKEDPASLKAELLAEIRDSGSAADWPTTVRGHSLDELLLSANELREKANAAKRKKELARAKREAAKAEKERQTRMEKMKASPKTWLAKAEKTVAARGTENYKAAAEILADLREAIGGEKGKKLAHNCAEKMAKAHPTLSMLKSSLRKRGLLN</sequence>
<protein>
    <submittedName>
        <fullName evidence="2">Uncharacterized protein</fullName>
    </submittedName>
</protein>
<comment type="caution">
    <text evidence="2">The sequence shown here is derived from an EMBL/GenBank/DDBJ whole genome shotgun (WGS) entry which is preliminary data.</text>
</comment>
<keyword evidence="3" id="KW-1185">Reference proteome</keyword>
<dbReference type="GeneID" id="90610062"/>
<dbReference type="Proteomes" id="UP000225740">
    <property type="component" value="Unassembled WGS sequence"/>
</dbReference>
<evidence type="ECO:0000313" key="3">
    <source>
        <dbReference type="Proteomes" id="UP000225740"/>
    </source>
</evidence>
<dbReference type="OrthoDB" id="9066681at2"/>
<evidence type="ECO:0000256" key="1">
    <source>
        <dbReference type="SAM" id="MobiDB-lite"/>
    </source>
</evidence>
<gene>
    <name evidence="2" type="ORF">CEE69_18740</name>
</gene>
<feature type="region of interest" description="Disordered" evidence="1">
    <location>
        <begin position="299"/>
        <end position="320"/>
    </location>
</feature>
<feature type="compositionally biased region" description="Basic and acidic residues" evidence="1">
    <location>
        <begin position="299"/>
        <end position="315"/>
    </location>
</feature>
<proteinExistence type="predicted"/>
<dbReference type="EMBL" id="NIZW01000014">
    <property type="protein sequence ID" value="PHQ33934.1"/>
    <property type="molecule type" value="Genomic_DNA"/>
</dbReference>
<accession>A0A2G1W4G3</accession>
<evidence type="ECO:0000313" key="2">
    <source>
        <dbReference type="EMBL" id="PHQ33934.1"/>
    </source>
</evidence>
<dbReference type="AlphaFoldDB" id="A0A2G1W4G3"/>
<dbReference type="RefSeq" id="WP_099262154.1">
    <property type="nucleotide sequence ID" value="NZ_NIZW01000014.1"/>
</dbReference>